<feature type="compositionally biased region" description="Basic and acidic residues" evidence="1">
    <location>
        <begin position="1076"/>
        <end position="1088"/>
    </location>
</feature>
<feature type="compositionally biased region" description="Basic and acidic residues" evidence="1">
    <location>
        <begin position="1161"/>
        <end position="1170"/>
    </location>
</feature>
<organism evidence="2 3">
    <name type="scientific">Kwoniella heveanensis BCC8398</name>
    <dbReference type="NCBI Taxonomy" id="1296120"/>
    <lineage>
        <taxon>Eukaryota</taxon>
        <taxon>Fungi</taxon>
        <taxon>Dikarya</taxon>
        <taxon>Basidiomycota</taxon>
        <taxon>Agaricomycotina</taxon>
        <taxon>Tremellomycetes</taxon>
        <taxon>Tremellales</taxon>
        <taxon>Cryptococcaceae</taxon>
        <taxon>Kwoniella</taxon>
    </lineage>
</organism>
<feature type="region of interest" description="Disordered" evidence="1">
    <location>
        <begin position="814"/>
        <end position="946"/>
    </location>
</feature>
<reference evidence="3" key="2">
    <citation type="submission" date="2013-12" db="EMBL/GenBank/DDBJ databases">
        <title>Evolution of pathogenesis and genome organization in the Tremellales.</title>
        <authorList>
            <person name="Cuomo C."/>
            <person name="Litvintseva A."/>
            <person name="Heitman J."/>
            <person name="Chen Y."/>
            <person name="Sun S."/>
            <person name="Springer D."/>
            <person name="Dromer F."/>
            <person name="Young S."/>
            <person name="Zeng Q."/>
            <person name="Chapman S."/>
            <person name="Gujja S."/>
            <person name="Saif S."/>
            <person name="Birren B."/>
        </authorList>
    </citation>
    <scope>NUCLEOTIDE SEQUENCE [LARGE SCALE GENOMIC DNA]</scope>
    <source>
        <strain evidence="3">BCC8398</strain>
    </source>
</reference>
<feature type="compositionally biased region" description="Basic and acidic residues" evidence="1">
    <location>
        <begin position="1141"/>
        <end position="1152"/>
    </location>
</feature>
<feature type="compositionally biased region" description="Polar residues" evidence="1">
    <location>
        <begin position="680"/>
        <end position="691"/>
    </location>
</feature>
<feature type="region of interest" description="Disordered" evidence="1">
    <location>
        <begin position="451"/>
        <end position="490"/>
    </location>
</feature>
<feature type="compositionally biased region" description="Basic and acidic residues" evidence="1">
    <location>
        <begin position="1178"/>
        <end position="1192"/>
    </location>
</feature>
<feature type="compositionally biased region" description="Basic and acidic residues" evidence="1">
    <location>
        <begin position="1037"/>
        <end position="1053"/>
    </location>
</feature>
<dbReference type="STRING" id="1296120.A0A1B9GNM2"/>
<dbReference type="OrthoDB" id="2575823at2759"/>
<evidence type="ECO:0000256" key="1">
    <source>
        <dbReference type="SAM" id="MobiDB-lite"/>
    </source>
</evidence>
<evidence type="ECO:0000313" key="2">
    <source>
        <dbReference type="EMBL" id="OCF32607.1"/>
    </source>
</evidence>
<feature type="compositionally biased region" description="Basic residues" evidence="1">
    <location>
        <begin position="563"/>
        <end position="574"/>
    </location>
</feature>
<feature type="region of interest" description="Disordered" evidence="1">
    <location>
        <begin position="958"/>
        <end position="982"/>
    </location>
</feature>
<name>A0A1B9GNM2_9TREE</name>
<proteinExistence type="predicted"/>
<feature type="region of interest" description="Disordered" evidence="1">
    <location>
        <begin position="510"/>
        <end position="741"/>
    </location>
</feature>
<gene>
    <name evidence="2" type="ORF">I316_05787</name>
</gene>
<feature type="region of interest" description="Disordered" evidence="1">
    <location>
        <begin position="995"/>
        <end position="1192"/>
    </location>
</feature>
<sequence>MVIKKATSSSGTGVAAISAAAQKIRDTLDKDKSTGWREKVQKWADGKKKLEVLLNDTQLSQDKVEVWTTWARAEVEPLFSKATAPFFITFFNLFLQYLFTEIVHPAVRSMAKTKGSIIGSSDHDESPRQLVRAIEIAGTVLDGLLSVMGSTCTTAHKNTLYTEPWLGLLVKLLEDCIQSDIGAWSTQATICEILLEIVAVRKSVPVKLLVKDDILGFKRLGAILHKTTSTSTLVPLINIALLILPNHQAKKEVRETALKQLFVNIGWDKDVTKQAFVSFAKITLPPQEDEIMACVGAFAGDPKRQLPCGYQVTALSIDGADRLDSERSKKYAAKGRVILYVDKRELSFKLPGEEGEETESFEIAKVVSADQTPSREDEFTMSYRRSAMEGMVMSVAFTVRSGQGQGLQTMLSKIVAGMKGLRQPYDVPHTDEVQDRDLPYTLEEVVEEVNTLAQRQKQEEATRDYSKSQARDTELTHGSPKDSDEHHLSEDVSLQNAGFRVGARLPLALADSSNVTSRSERKTGREPQQAEGNDGTAGAGSESEVEMPPASQQLPMHEEKATSRSKKRFGKQKGRASLSPIKPSHRDTGDLSSDEFSKPLPLTPVKSSRASASREVKATTTLKETVTDAFKPPAAKSHPPTLGSQIRDGRAKSIRTTRYLPENPIEAVENARRRGGSVAPNHQSNNPSQPLLPTPDTRSGAHQALAETRSINTDSQEGDRSPLPWSVEAQKTASTSRPKQSTAAMYIEAAPIDVLASKKAAAGVMGGKQRSSASQDTPAPREEQDGILRNPSMVESRAQVPALAISDNAISVGGPTAELGSSVPFKPRESSPIVRSRLAVPPQTAFKVPRRRPDDLDNGVSCSAGGKSPLPPENKDMGHSPESKTDAPPSPVDTQSSAPAAETRRVKGQGVSKLEIGKGASLTQGFNYEPSSEAPSSTPPAMQPIKSTLLSKGRSVTATFDMPSSSQPEIQPINLGDTSSLSEYSGEVLQHIASERTSMPHARVSAGGHITVPEEDGLKVAKATASLHSESTDGDLNELKDVLRTSRSTKDAPIESAAEEEPSTESSKKPKRSSMRGREPVDENGGEHRPRKHARLSVPGGKAEEEEDHEDHGPTKRARRSHSSAAAGEANVETLRHSKSKSSDRKRSKSAEEEQEEGGELQDRSKEEKKARRSMSNNKEKEKVLSDSQKTAKEVSLVLDQIAELLKERSTRRIERSSKESRLTRAQFGQIAKKAVEGMHKESVSLLKDVNAQHSACMEGYKSFKNKTVDPTIAGFSKDCKTFEGLIDASKRGVASGTEGRVLFE</sequence>
<evidence type="ECO:0000313" key="3">
    <source>
        <dbReference type="Proteomes" id="UP000092666"/>
    </source>
</evidence>
<feature type="region of interest" description="Disordered" evidence="1">
    <location>
        <begin position="765"/>
        <end position="795"/>
    </location>
</feature>
<protein>
    <submittedName>
        <fullName evidence="2">Uncharacterized protein</fullName>
    </submittedName>
</protein>
<feature type="compositionally biased region" description="Basic and acidic residues" evidence="1">
    <location>
        <begin position="456"/>
        <end position="490"/>
    </location>
</feature>
<dbReference type="Proteomes" id="UP000092666">
    <property type="component" value="Unassembled WGS sequence"/>
</dbReference>
<accession>A0A1B9GNM2</accession>
<feature type="compositionally biased region" description="Basic and acidic residues" evidence="1">
    <location>
        <begin position="873"/>
        <end position="885"/>
    </location>
</feature>
<feature type="compositionally biased region" description="Polar residues" evidence="1">
    <location>
        <begin position="958"/>
        <end position="969"/>
    </location>
</feature>
<dbReference type="EMBL" id="KI669507">
    <property type="protein sequence ID" value="OCF32607.1"/>
    <property type="molecule type" value="Genomic_DNA"/>
</dbReference>
<reference evidence="2 3" key="1">
    <citation type="submission" date="2013-07" db="EMBL/GenBank/DDBJ databases">
        <title>The Genome Sequence of Cryptococcus heveanensis BCC8398.</title>
        <authorList>
            <consortium name="The Broad Institute Genome Sequencing Platform"/>
            <person name="Cuomo C."/>
            <person name="Litvintseva A."/>
            <person name="Chen Y."/>
            <person name="Heitman J."/>
            <person name="Sun S."/>
            <person name="Springer D."/>
            <person name="Dromer F."/>
            <person name="Young S.K."/>
            <person name="Zeng Q."/>
            <person name="Gargeya S."/>
            <person name="Fitzgerald M."/>
            <person name="Abouelleil A."/>
            <person name="Alvarado L."/>
            <person name="Berlin A.M."/>
            <person name="Chapman S.B."/>
            <person name="Dewar J."/>
            <person name="Goldberg J."/>
            <person name="Griggs A."/>
            <person name="Gujja S."/>
            <person name="Hansen M."/>
            <person name="Howarth C."/>
            <person name="Imamovic A."/>
            <person name="Larimer J."/>
            <person name="McCowan C."/>
            <person name="Murphy C."/>
            <person name="Pearson M."/>
            <person name="Priest M."/>
            <person name="Roberts A."/>
            <person name="Saif S."/>
            <person name="Shea T."/>
            <person name="Sykes S."/>
            <person name="Wortman J."/>
            <person name="Nusbaum C."/>
            <person name="Birren B."/>
        </authorList>
    </citation>
    <scope>NUCLEOTIDE SEQUENCE [LARGE SCALE GENOMIC DNA]</scope>
    <source>
        <strain evidence="2 3">BCC8398</strain>
    </source>
</reference>
<keyword evidence="3" id="KW-1185">Reference proteome</keyword>
<feature type="compositionally biased region" description="Polar residues" evidence="1">
    <location>
        <begin position="729"/>
        <end position="741"/>
    </location>
</feature>